<evidence type="ECO:0008006" key="7">
    <source>
        <dbReference type="Google" id="ProtNLM"/>
    </source>
</evidence>
<dbReference type="InterPro" id="IPR050991">
    <property type="entry name" value="ECM_Regulatory_Proteins"/>
</dbReference>
<evidence type="ECO:0000256" key="2">
    <source>
        <dbReference type="SAM" id="SignalP"/>
    </source>
</evidence>
<feature type="domain" description="Fibronectin type-III" evidence="4">
    <location>
        <begin position="580"/>
        <end position="669"/>
    </location>
</feature>
<sequence length="727" mass="80233">MPKFSLHDKVCVLLSWAVMVMHGAAEQDYFPQLNNVTWHEARNHCQACFKELVTLTPDNIHTVVQNLTSESWIGLRKNFSTSSMSWTRWANGDPLTFQNWYPGWPVLKSSFPACLATTPYMSSTTTPYMNSTTTPYMSSTTTPYMNSTTTPYMSSTTTPYMNSTTTPYMNSTAANTTAAPVTITPPSLQAECVRSSMLLPTTDDKYIEDSCVAVLRFGAWVERNCLDLLPFVCYEDRFTGQVNKSNVTSSSASLAWQPGPGNISHYRLEVNGDKNVTCDNLTYHLDLDSLTPGTRYEVKVFAVKCERDLNPQVVSFYTKPGQVKNLKDTMVTDTSITLSWNKPDGNVDFYLIEFNNRLINSSTTNTTVVDLTPGNLYTFTVTSRVADNSLWSEESRTNVYTRPGKVSNLMVSDNTNMSLVLSWAPPVGNTSGFWVKAMNDNNHDLFQRKMSKTELNVTVTNLPEGTRITLSVTALANGFLEGDNETIVSYTAPGPISNLSLSTTSSSLNATWVPHAGSHSNFTIELQLDGKTTRTTLTTTPNVTFGDLKTAANYTVIVCSVSGQFKSPPVQSSIFTLPTPPSNAVANSSNKNSIVFNWKAPANIATAKYNVTLSSTFWGQRWSDTVVNQLSYTFDGLTSGTKYYFEVRTVAGQQESDPATVTHYTVAEKTEISLSALCSSAEPLLCATDATKDVVLQQLKARFTELLGDNVVWDLKKQESENKAKAI</sequence>
<dbReference type="InterPro" id="IPR036116">
    <property type="entry name" value="FN3_sf"/>
</dbReference>
<feature type="domain" description="Fibronectin type-III" evidence="4">
    <location>
        <begin position="405"/>
        <end position="495"/>
    </location>
</feature>
<evidence type="ECO:0000313" key="6">
    <source>
        <dbReference type="Proteomes" id="UP000261600"/>
    </source>
</evidence>
<dbReference type="PANTHER" id="PTHR46708">
    <property type="entry name" value="TENASCIN"/>
    <property type="match status" value="1"/>
</dbReference>
<dbReference type="InterPro" id="IPR016186">
    <property type="entry name" value="C-type_lectin-like/link_sf"/>
</dbReference>
<dbReference type="AlphaFoldDB" id="A0A3Q3J1P5"/>
<feature type="domain" description="C-type lectin" evidence="3">
    <location>
        <begin position="29"/>
        <end position="115"/>
    </location>
</feature>
<dbReference type="PROSITE" id="PS50853">
    <property type="entry name" value="FN3"/>
    <property type="match status" value="4"/>
</dbReference>
<dbReference type="InterPro" id="IPR003961">
    <property type="entry name" value="FN3_dom"/>
</dbReference>
<evidence type="ECO:0000259" key="3">
    <source>
        <dbReference type="PROSITE" id="PS50041"/>
    </source>
</evidence>
<dbReference type="InterPro" id="IPR001304">
    <property type="entry name" value="C-type_lectin-like"/>
</dbReference>
<dbReference type="Ensembl" id="ENSMALT00000012352.1">
    <property type="protein sequence ID" value="ENSMALP00000012094.1"/>
    <property type="gene ID" value="ENSMALG00000008589.1"/>
</dbReference>
<accession>A0A3Q3J1P5</accession>
<feature type="domain" description="Fibronectin type-III" evidence="4">
    <location>
        <begin position="238"/>
        <end position="321"/>
    </location>
</feature>
<keyword evidence="1" id="KW-0677">Repeat</keyword>
<dbReference type="SUPFAM" id="SSF56436">
    <property type="entry name" value="C-type lectin-like"/>
    <property type="match status" value="1"/>
</dbReference>
<keyword evidence="6" id="KW-1185">Reference proteome</keyword>
<reference evidence="5" key="2">
    <citation type="submission" date="2025-09" db="UniProtKB">
        <authorList>
            <consortium name="Ensembl"/>
        </authorList>
    </citation>
    <scope>IDENTIFICATION</scope>
</reference>
<dbReference type="CDD" id="cd00037">
    <property type="entry name" value="CLECT"/>
    <property type="match status" value="1"/>
</dbReference>
<reference evidence="5" key="1">
    <citation type="submission" date="2025-08" db="UniProtKB">
        <authorList>
            <consortium name="Ensembl"/>
        </authorList>
    </citation>
    <scope>IDENTIFICATION</scope>
</reference>
<feature type="chain" id="PRO_5018774425" description="Protein-tyrosine-phosphatase" evidence="2">
    <location>
        <begin position="26"/>
        <end position="727"/>
    </location>
</feature>
<dbReference type="InterPro" id="IPR016187">
    <property type="entry name" value="CTDL_fold"/>
</dbReference>
<dbReference type="PANTHER" id="PTHR46708:SF11">
    <property type="entry name" value="RECEPTOR-TYPE TYROSINE-PROTEIN PHOSPHATASE ETA-LIKE"/>
    <property type="match status" value="1"/>
</dbReference>
<protein>
    <recommendedName>
        <fullName evidence="7">Protein-tyrosine-phosphatase</fullName>
    </recommendedName>
</protein>
<keyword evidence="2" id="KW-0732">Signal</keyword>
<dbReference type="SMART" id="SM00060">
    <property type="entry name" value="FN3"/>
    <property type="match status" value="5"/>
</dbReference>
<dbReference type="InterPro" id="IPR013783">
    <property type="entry name" value="Ig-like_fold"/>
</dbReference>
<evidence type="ECO:0000256" key="1">
    <source>
        <dbReference type="ARBA" id="ARBA00022737"/>
    </source>
</evidence>
<feature type="signal peptide" evidence="2">
    <location>
        <begin position="1"/>
        <end position="25"/>
    </location>
</feature>
<name>A0A3Q3J1P5_MONAL</name>
<dbReference type="Proteomes" id="UP000261600">
    <property type="component" value="Unplaced"/>
</dbReference>
<evidence type="ECO:0000313" key="5">
    <source>
        <dbReference type="Ensembl" id="ENSMALP00000012094.1"/>
    </source>
</evidence>
<feature type="domain" description="Fibronectin type-III" evidence="4">
    <location>
        <begin position="322"/>
        <end position="404"/>
    </location>
</feature>
<evidence type="ECO:0000259" key="4">
    <source>
        <dbReference type="PROSITE" id="PS50853"/>
    </source>
</evidence>
<dbReference type="Pfam" id="PF00041">
    <property type="entry name" value="fn3"/>
    <property type="match status" value="5"/>
</dbReference>
<dbReference type="PROSITE" id="PS50041">
    <property type="entry name" value="C_TYPE_LECTIN_2"/>
    <property type="match status" value="1"/>
</dbReference>
<dbReference type="CDD" id="cd00063">
    <property type="entry name" value="FN3"/>
    <property type="match status" value="4"/>
</dbReference>
<dbReference type="STRING" id="43700.ENSMALP00000012094"/>
<dbReference type="Gene3D" id="2.60.40.10">
    <property type="entry name" value="Immunoglobulins"/>
    <property type="match status" value="5"/>
</dbReference>
<proteinExistence type="predicted"/>
<dbReference type="SUPFAM" id="SSF49265">
    <property type="entry name" value="Fibronectin type III"/>
    <property type="match status" value="3"/>
</dbReference>
<dbReference type="Gene3D" id="3.10.100.10">
    <property type="entry name" value="Mannose-Binding Protein A, subunit A"/>
    <property type="match status" value="1"/>
</dbReference>
<organism evidence="5 6">
    <name type="scientific">Monopterus albus</name>
    <name type="common">Swamp eel</name>
    <dbReference type="NCBI Taxonomy" id="43700"/>
    <lineage>
        <taxon>Eukaryota</taxon>
        <taxon>Metazoa</taxon>
        <taxon>Chordata</taxon>
        <taxon>Craniata</taxon>
        <taxon>Vertebrata</taxon>
        <taxon>Euteleostomi</taxon>
        <taxon>Actinopterygii</taxon>
        <taxon>Neopterygii</taxon>
        <taxon>Teleostei</taxon>
        <taxon>Neoteleostei</taxon>
        <taxon>Acanthomorphata</taxon>
        <taxon>Anabantaria</taxon>
        <taxon>Synbranchiformes</taxon>
        <taxon>Synbranchidae</taxon>
        <taxon>Monopterus</taxon>
    </lineage>
</organism>